<evidence type="ECO:0000256" key="1">
    <source>
        <dbReference type="SAM" id="MobiDB-lite"/>
    </source>
</evidence>
<protein>
    <recommendedName>
        <fullName evidence="3">STB6-like N-terminal domain-containing protein</fullName>
    </recommendedName>
</protein>
<evidence type="ECO:0000256" key="2">
    <source>
        <dbReference type="SAM" id="Phobius"/>
    </source>
</evidence>
<keyword evidence="2" id="KW-1133">Transmembrane helix</keyword>
<dbReference type="InterPro" id="IPR038919">
    <property type="entry name" value="STB2/STB2"/>
</dbReference>
<dbReference type="InterPro" id="IPR059025">
    <property type="entry name" value="STB6_N"/>
</dbReference>
<feature type="compositionally biased region" description="Low complexity" evidence="1">
    <location>
        <begin position="19"/>
        <end position="28"/>
    </location>
</feature>
<gene>
    <name evidence="4" type="ORF">CANVERA_P3199</name>
</gene>
<feature type="transmembrane region" description="Helical" evidence="2">
    <location>
        <begin position="938"/>
        <end position="957"/>
    </location>
</feature>
<feature type="compositionally biased region" description="Polar residues" evidence="1">
    <location>
        <begin position="550"/>
        <end position="559"/>
    </location>
</feature>
<evidence type="ECO:0000259" key="3">
    <source>
        <dbReference type="Pfam" id="PF25995"/>
    </source>
</evidence>
<keyword evidence="2" id="KW-0472">Membrane</keyword>
<feature type="region of interest" description="Disordered" evidence="1">
    <location>
        <begin position="13"/>
        <end position="49"/>
    </location>
</feature>
<feature type="domain" description="STB6-like N-terminal" evidence="3">
    <location>
        <begin position="61"/>
        <end position="241"/>
    </location>
</feature>
<dbReference type="PANTHER" id="PTHR31011:SF2">
    <property type="entry name" value="PROTEIN STB2-RELATED"/>
    <property type="match status" value="1"/>
</dbReference>
<feature type="compositionally biased region" description="Polar residues" evidence="1">
    <location>
        <begin position="163"/>
        <end position="179"/>
    </location>
</feature>
<dbReference type="Pfam" id="PF25995">
    <property type="entry name" value="STB6_N"/>
    <property type="match status" value="1"/>
</dbReference>
<proteinExistence type="predicted"/>
<organism evidence="4 5">
    <name type="scientific">Candida verbasci</name>
    <dbReference type="NCBI Taxonomy" id="1227364"/>
    <lineage>
        <taxon>Eukaryota</taxon>
        <taxon>Fungi</taxon>
        <taxon>Dikarya</taxon>
        <taxon>Ascomycota</taxon>
        <taxon>Saccharomycotina</taxon>
        <taxon>Pichiomycetes</taxon>
        <taxon>Debaryomycetaceae</taxon>
        <taxon>Candida/Lodderomyces clade</taxon>
        <taxon>Candida</taxon>
    </lineage>
</organism>
<feature type="region of interest" description="Disordered" evidence="1">
    <location>
        <begin position="158"/>
        <end position="179"/>
    </location>
</feature>
<feature type="region of interest" description="Disordered" evidence="1">
    <location>
        <begin position="550"/>
        <end position="576"/>
    </location>
</feature>
<dbReference type="EMBL" id="CANTUO010000003">
    <property type="protein sequence ID" value="CAI5758687.1"/>
    <property type="molecule type" value="Genomic_DNA"/>
</dbReference>
<keyword evidence="5" id="KW-1185">Reference proteome</keyword>
<dbReference type="AlphaFoldDB" id="A0A9W4TWY6"/>
<dbReference type="GO" id="GO:0070822">
    <property type="term" value="C:Sin3-type complex"/>
    <property type="evidence" value="ECO:0007669"/>
    <property type="project" value="TreeGrafter"/>
</dbReference>
<reference evidence="4" key="1">
    <citation type="submission" date="2022-12" db="EMBL/GenBank/DDBJ databases">
        <authorList>
            <person name="Brejova B."/>
        </authorList>
    </citation>
    <scope>NUCLEOTIDE SEQUENCE</scope>
</reference>
<feature type="region of interest" description="Disordered" evidence="1">
    <location>
        <begin position="430"/>
        <end position="457"/>
    </location>
</feature>
<feature type="compositionally biased region" description="Basic residues" evidence="1">
    <location>
        <begin position="564"/>
        <end position="573"/>
    </location>
</feature>
<sequence length="1004" mass="115421">MLSLGYQSGSSVNNLKHPNGINNNGYNNTHHDPTVKRDTLMNGTNSINNKNQFSNPNDFITYVIPDFNAVKYFQKEFVQSNEFHIIEESEVTGFEIYLVEQWMINRNISCVISAYTGNENSKISVVKFTIIKKPSKHYPLRFQEYLNEIIQNHSKIKKMETSRPPSMSTSRANSNNETITLAKLSSKAPTRRESTTNDSNEVCFVTNLTSLPSNLNLIPIPGGDVRAIEKYFIINSNLKRLQCTGRSMSLISDKLSDASEDKFRQMYRIYNTKIPVKFAIRELINIIQTSLFYFDLLDAKYCNGLLCAKTEEAIMNWWNLIGLPHYNIKPNFKNGALPSITVAAIISLILSVRLRIIIVGGTDVPKDPFDFENFMISIGQFQRQFKFEKTRKLDMETLNKLFTMTNARLLPQKDSNYFYSSPYGNNEIDQQDYDILGSPPTSRESNTSATSQKRSYGKKELKKLTNVVKTTVQDHINAASNRDMEDKSVPTGKATTGRIRNRIAKLADTISPLDVETLDLDVLVKNYLTGKKLLRLFYGVQNSGPFNLQSQISAEQPSPQREPGHHHTRRRGRSLSEDANAQQLYHFECLKDKIAQNQMLPISTDKHPLGFTKKFGRKSFVNHDQLSKKSLTHSLLEPGVNLGDETSIQSSTMVDSFLQLNNGDSNSFVESVNSNHGSISKKCESISGFQNPLAKFKHDLNRRNSWPILQNQHEQNLNILSLKKDTELLNKTAFEPPSVNLRSRSISFSCIENELLLKPDPKMGTIAKFSQIYLQNIRTLINYEYLRKYYHESNKKHDITTNVSVNKSFQSMNLELLKLKNLKNQMDSAKSKLIEGGMADEIEYNMRNLTSTIDRLSYETRIIVKRIKELEENFKLFEIKSNDDCQTRMNKMIDQVLQSNNFKQIYVDHEERNKIAFKLTGNENYYCNVKNDPEQMTILRWIIMYIYGFLSSIFHFFKFNRSNMNLDRIRHVWVKLDPNKSIIKRAYSYIGREPSKDSIAATDN</sequence>
<comment type="caution">
    <text evidence="4">The sequence shown here is derived from an EMBL/GenBank/DDBJ whole genome shotgun (WGS) entry which is preliminary data.</text>
</comment>
<accession>A0A9W4TWY6</accession>
<evidence type="ECO:0000313" key="5">
    <source>
        <dbReference type="Proteomes" id="UP001152885"/>
    </source>
</evidence>
<feature type="compositionally biased region" description="Basic and acidic residues" evidence="1">
    <location>
        <begin position="29"/>
        <end position="39"/>
    </location>
</feature>
<evidence type="ECO:0000313" key="4">
    <source>
        <dbReference type="EMBL" id="CAI5758687.1"/>
    </source>
</evidence>
<dbReference type="OrthoDB" id="19806at2759"/>
<name>A0A9W4TWY6_9ASCO</name>
<dbReference type="PANTHER" id="PTHR31011">
    <property type="entry name" value="PROTEIN STB2-RELATED"/>
    <property type="match status" value="1"/>
</dbReference>
<dbReference type="Proteomes" id="UP001152885">
    <property type="component" value="Unassembled WGS sequence"/>
</dbReference>
<keyword evidence="2" id="KW-0812">Transmembrane</keyword>
<feature type="compositionally biased region" description="Polar residues" evidence="1">
    <location>
        <begin position="439"/>
        <end position="454"/>
    </location>
</feature>